<keyword evidence="1" id="KW-1133">Transmembrane helix</keyword>
<keyword evidence="4" id="KW-1185">Reference proteome</keyword>
<evidence type="ECO:0000259" key="2">
    <source>
        <dbReference type="Pfam" id="PF13400"/>
    </source>
</evidence>
<protein>
    <submittedName>
        <fullName evidence="3">Pilus assembly protein</fullName>
    </submittedName>
</protein>
<evidence type="ECO:0000256" key="1">
    <source>
        <dbReference type="SAM" id="Phobius"/>
    </source>
</evidence>
<feature type="domain" description="Putative Flp pilus-assembly TadG-like N-terminal" evidence="2">
    <location>
        <begin position="14"/>
        <end position="55"/>
    </location>
</feature>
<dbReference type="InterPro" id="IPR028087">
    <property type="entry name" value="Tad_N"/>
</dbReference>
<feature type="transmembrane region" description="Helical" evidence="1">
    <location>
        <begin position="20"/>
        <end position="40"/>
    </location>
</feature>
<keyword evidence="1" id="KW-0812">Transmembrane</keyword>
<gene>
    <name evidence="3" type="ORF">HUK68_11500</name>
</gene>
<dbReference type="Proteomes" id="UP000509579">
    <property type="component" value="Chromosome"/>
</dbReference>
<evidence type="ECO:0000313" key="3">
    <source>
        <dbReference type="EMBL" id="QKV53463.1"/>
    </source>
</evidence>
<name>A0A6N1X5C9_9BURK</name>
<sequence>MQQPRFRPPRAQQGSVLVQFAFVALVLLAMLGTVQVGYMYSAKRDLQRIADIAALESSNAIQLATSCSEATAAARTSIDAQWPLGVNRGSDSGMRIECGHWTRMNGFDATSPFNATRVTLAGDSLQLLPFSGSRTIMATSTAAIAGNPIGAFTAGSGVARLNDGALNSLLGMLLGTTLNLSLADYEGLASTNVNLLGIMDALQLDAGNYSELLDTEISLRELINASIQVAQNLPDQATANIAIAALRNMLALPARVDLANTFIHLLKGASGNGLLDVGIHQDNPATALNADASVLSLVKTALQVANADSAAALQTSLDLGLLAKATVAAKVIEPPVIAVGPAGTDGSGRYMTTAHTGQVRLNLNLQVVNSLSATGNLLDLNLLLLRLRVSLPTNRSAINLPVYLEVASGDARLKEIACHQYGSNVHKASIDAKPGVASLLLGQAPDAMTNTGAPWTSLSKDFFHLLDLNVKATLLGDLITVVEAPVKLMARLDLDTTDTQNAAAYQQLDFRYSTETARSAQDLVKTAGTRNQLGSYLGNAFNQNLLQFRLDTSGLTLLGLRLDYLSSIVDGLVNSLSAIVSALTPLLSALLTPVFALLDSLLGPLLSALGLQVGYADVELLWADCNPAQLVH</sequence>
<organism evidence="3 4">
    <name type="scientific">Comamonas antarctica</name>
    <dbReference type="NCBI Taxonomy" id="2743470"/>
    <lineage>
        <taxon>Bacteria</taxon>
        <taxon>Pseudomonadati</taxon>
        <taxon>Pseudomonadota</taxon>
        <taxon>Betaproteobacteria</taxon>
        <taxon>Burkholderiales</taxon>
        <taxon>Comamonadaceae</taxon>
        <taxon>Comamonas</taxon>
    </lineage>
</organism>
<dbReference type="EMBL" id="CP054840">
    <property type="protein sequence ID" value="QKV53463.1"/>
    <property type="molecule type" value="Genomic_DNA"/>
</dbReference>
<dbReference type="AlphaFoldDB" id="A0A6N1X5C9"/>
<keyword evidence="1" id="KW-0472">Membrane</keyword>
<dbReference type="KEGG" id="aant:HUK68_11500"/>
<reference evidence="3 4" key="1">
    <citation type="submission" date="2020-06" db="EMBL/GenBank/DDBJ databases">
        <title>Acidovorax antarctica sp. nov., isolated from Corinth ice sheet soil, Antarctic Fields Peninsula.</title>
        <authorList>
            <person name="Xu Q."/>
            <person name="Peng F."/>
        </authorList>
    </citation>
    <scope>NUCLEOTIDE SEQUENCE [LARGE SCALE GENOMIC DNA]</scope>
    <source>
        <strain evidence="3 4">16-35-5</strain>
    </source>
</reference>
<evidence type="ECO:0000313" key="4">
    <source>
        <dbReference type="Proteomes" id="UP000509579"/>
    </source>
</evidence>
<proteinExistence type="predicted"/>
<dbReference type="Pfam" id="PF13400">
    <property type="entry name" value="Tad"/>
    <property type="match status" value="1"/>
</dbReference>
<dbReference type="RefSeq" id="WP_175504269.1">
    <property type="nucleotide sequence ID" value="NZ_CP054840.1"/>
</dbReference>
<accession>A0A6N1X5C9</accession>